<dbReference type="CDD" id="cd01651">
    <property type="entry name" value="RT_G2_intron"/>
    <property type="match status" value="1"/>
</dbReference>
<dbReference type="GO" id="GO:0003964">
    <property type="term" value="F:RNA-directed DNA polymerase activity"/>
    <property type="evidence" value="ECO:0007669"/>
    <property type="project" value="TreeGrafter"/>
</dbReference>
<dbReference type="InterPro" id="IPR000477">
    <property type="entry name" value="RT_dom"/>
</dbReference>
<name>U5YF56_MICSG</name>
<dbReference type="InterPro" id="IPR024937">
    <property type="entry name" value="Domain_X"/>
</dbReference>
<reference evidence="2" key="1">
    <citation type="journal article" date="2013" name="Genome Biol. Evol.">
        <title>Tracing the evolution of streptophyte algae and their mitochondrial genome.</title>
        <authorList>
            <person name="Turmel M."/>
            <person name="Otis C."/>
            <person name="Lemieux C."/>
        </authorList>
    </citation>
    <scope>NUCLEOTIDE SEQUENCE</scope>
</reference>
<dbReference type="Pfam" id="PF01348">
    <property type="entry name" value="Intron_maturas2"/>
    <property type="match status" value="1"/>
</dbReference>
<dbReference type="GeneID" id="17675419"/>
<organism evidence="2">
    <name type="scientific">Microspora stagnorum</name>
    <name type="common">Green alga</name>
    <dbReference type="NCBI Taxonomy" id="163317"/>
    <lineage>
        <taxon>Eukaryota</taxon>
        <taxon>Viridiplantae</taxon>
        <taxon>Chlorophyta</taxon>
        <taxon>core chlorophytes</taxon>
        <taxon>Chlorophyceae</taxon>
        <taxon>Microsporaceae</taxon>
        <taxon>Microspora</taxon>
    </lineage>
</organism>
<dbReference type="PANTHER" id="PTHR33642">
    <property type="entry name" value="COX1/OXI3 INTRON 1 PROTEIN-RELATED"/>
    <property type="match status" value="1"/>
</dbReference>
<dbReference type="InterPro" id="IPR003615">
    <property type="entry name" value="HNH_nuc"/>
</dbReference>
<sequence>MITGITNLLQCLQWARSCHKATGLLTPGQLGEENSTPVKGAERALSSYTVHGEVNEPFFQLATVLGSGQTFLVSLLSVTLLYVVGALLGWSSKRACVTSHNARGHLNTVCGVVKNSGSPDRRNPWGDRGFVVVGKDDSGEIASHSLQKTSFPLFQLKVGSAGMKKTSWVRLSTKGSRLFCSKALKPMGLNKLIQLISLNKTNTQYVNTSVTQILADPEILLAAYSNIKSKPGNMSRGSDKKTLDGMNLEWFQQISKEIANGQFQFKPARRVEIPKPKGGKRPLAIASPRDKIVQEAMRMILEAIFESGFSPNSHGFRPGHSCHTALNQVKMLFGHVNWFIEGDISKCFDSFQHNVLISAVTSRIKDQVFIDLLYKALKSGYIDAQGVWKSAELGTPQGSIISPILCNIYLDKLDKWIESLIASFEKGKRRRQNPEYTRLTRGNSSLDPEVRRQKMRFIHENNIRQFMPNDPGFKRLRYVRYADNILLGVIGSKADCIILREKLATFLQQELQLTLSLEKTKITHAITSRALFLGTEIRMTPYKKKQIRKVQKGDDTRISIISTRPQFLAPIDTIVSKLSEKKFCRRGLRGHPTRVGKLIHLELDVIVQQYLSVARGLLNYYSFVDNYARLRARVLYILLYSCALTFASKLKLGTLHKVFSKFGSQLKIQDKNKEVLALFDCTQFPKSSPGFARSRPSNPFAIIDRVAAATKRTRKIMSSECSICGSVEKLEMHHIKHLRKAGTAVKGNYLLSFMVRMNRKQIPLCYECHQRVHRGLYDGKRLESMK</sequence>
<dbReference type="SMART" id="SM00507">
    <property type="entry name" value="HNHc"/>
    <property type="match status" value="1"/>
</dbReference>
<keyword evidence="2" id="KW-0496">Mitochondrion</keyword>
<proteinExistence type="predicted"/>
<dbReference type="PANTHER" id="PTHR33642:SF4">
    <property type="entry name" value="COX1_OXI3 INTRON 1 PROTEIN-RELATED"/>
    <property type="match status" value="1"/>
</dbReference>
<geneLocation type="mitochondrion" evidence="2"/>
<dbReference type="GO" id="GO:0006315">
    <property type="term" value="P:homing of group II introns"/>
    <property type="evidence" value="ECO:0007669"/>
    <property type="project" value="TreeGrafter"/>
</dbReference>
<evidence type="ECO:0000259" key="1">
    <source>
        <dbReference type="PROSITE" id="PS50878"/>
    </source>
</evidence>
<feature type="domain" description="Reverse transcriptase" evidence="1">
    <location>
        <begin position="254"/>
        <end position="537"/>
    </location>
</feature>
<dbReference type="AlphaFoldDB" id="U5YF56"/>
<dbReference type="CDD" id="cd00085">
    <property type="entry name" value="HNHc"/>
    <property type="match status" value="1"/>
</dbReference>
<dbReference type="PROSITE" id="PS50878">
    <property type="entry name" value="RT_POL"/>
    <property type="match status" value="1"/>
</dbReference>
<dbReference type="GO" id="GO:0090615">
    <property type="term" value="P:mitochondrial mRNA processing"/>
    <property type="evidence" value="ECO:0007669"/>
    <property type="project" value="TreeGrafter"/>
</dbReference>
<dbReference type="EMBL" id="KF060942">
    <property type="protein sequence ID" value="AGZ90347.1"/>
    <property type="molecule type" value="Genomic_DNA"/>
</dbReference>
<gene>
    <name evidence="2" type="primary">orf786</name>
</gene>
<protein>
    <recommendedName>
        <fullName evidence="1">Reverse transcriptase domain-containing protein</fullName>
    </recommendedName>
</protein>
<dbReference type="Pfam" id="PF00078">
    <property type="entry name" value="RVT_1"/>
    <property type="match status" value="1"/>
</dbReference>
<dbReference type="GO" id="GO:0005739">
    <property type="term" value="C:mitochondrion"/>
    <property type="evidence" value="ECO:0007669"/>
    <property type="project" value="TreeGrafter"/>
</dbReference>
<evidence type="ECO:0000313" key="2">
    <source>
        <dbReference type="EMBL" id="AGZ90347.1"/>
    </source>
</evidence>
<dbReference type="InterPro" id="IPR043502">
    <property type="entry name" value="DNA/RNA_pol_sf"/>
</dbReference>
<dbReference type="SUPFAM" id="SSF56672">
    <property type="entry name" value="DNA/RNA polymerases"/>
    <property type="match status" value="1"/>
</dbReference>
<accession>U5YF56</accession>
<dbReference type="RefSeq" id="YP_008816097.1">
    <property type="nucleotide sequence ID" value="NC_022862.1"/>
</dbReference>